<evidence type="ECO:0000313" key="2">
    <source>
        <dbReference type="EMBL" id="EJK72299.1"/>
    </source>
</evidence>
<name>K0T5B0_THAOC</name>
<reference evidence="2 3" key="1">
    <citation type="journal article" date="2012" name="Genome Biol.">
        <title>Genome and low-iron response of an oceanic diatom adapted to chronic iron limitation.</title>
        <authorList>
            <person name="Lommer M."/>
            <person name="Specht M."/>
            <person name="Roy A.S."/>
            <person name="Kraemer L."/>
            <person name="Andreson R."/>
            <person name="Gutowska M.A."/>
            <person name="Wolf J."/>
            <person name="Bergner S.V."/>
            <person name="Schilhabel M.B."/>
            <person name="Klostermeier U.C."/>
            <person name="Beiko R.G."/>
            <person name="Rosenstiel P."/>
            <person name="Hippler M."/>
            <person name="Laroche J."/>
        </authorList>
    </citation>
    <scope>NUCLEOTIDE SEQUENCE [LARGE SCALE GENOMIC DNA]</scope>
    <source>
        <strain evidence="2 3">CCMP1005</strain>
    </source>
</reference>
<sequence length="105" mass="10734">MMRNCPSSNEREGNIRAMTHEERMKYANHRQAMGSGLVVSGIGCFAGLAGGLWGSMGGSSIAVGIGAASGLWAASCGPFSEATLARRIDGELSNGNADPGTFEGP</sequence>
<gene>
    <name evidence="2" type="ORF">THAOC_06175</name>
</gene>
<accession>K0T5B0</accession>
<dbReference type="EMBL" id="AGNL01006054">
    <property type="protein sequence ID" value="EJK72299.1"/>
    <property type="molecule type" value="Genomic_DNA"/>
</dbReference>
<organism evidence="2 3">
    <name type="scientific">Thalassiosira oceanica</name>
    <name type="common">Marine diatom</name>
    <dbReference type="NCBI Taxonomy" id="159749"/>
    <lineage>
        <taxon>Eukaryota</taxon>
        <taxon>Sar</taxon>
        <taxon>Stramenopiles</taxon>
        <taxon>Ochrophyta</taxon>
        <taxon>Bacillariophyta</taxon>
        <taxon>Coscinodiscophyceae</taxon>
        <taxon>Thalassiosirophycidae</taxon>
        <taxon>Thalassiosirales</taxon>
        <taxon>Thalassiosiraceae</taxon>
        <taxon>Thalassiosira</taxon>
    </lineage>
</organism>
<comment type="caution">
    <text evidence="2">The sequence shown here is derived from an EMBL/GenBank/DDBJ whole genome shotgun (WGS) entry which is preliminary data.</text>
</comment>
<dbReference type="AlphaFoldDB" id="K0T5B0"/>
<keyword evidence="1" id="KW-0472">Membrane</keyword>
<protein>
    <submittedName>
        <fullName evidence="2">Uncharacterized protein</fullName>
    </submittedName>
</protein>
<keyword evidence="3" id="KW-1185">Reference proteome</keyword>
<evidence type="ECO:0000313" key="3">
    <source>
        <dbReference type="Proteomes" id="UP000266841"/>
    </source>
</evidence>
<feature type="transmembrane region" description="Helical" evidence="1">
    <location>
        <begin position="32"/>
        <end position="53"/>
    </location>
</feature>
<evidence type="ECO:0000256" key="1">
    <source>
        <dbReference type="SAM" id="Phobius"/>
    </source>
</evidence>
<keyword evidence="1" id="KW-0812">Transmembrane</keyword>
<proteinExistence type="predicted"/>
<keyword evidence="1" id="KW-1133">Transmembrane helix</keyword>
<feature type="transmembrane region" description="Helical" evidence="1">
    <location>
        <begin position="59"/>
        <end position="79"/>
    </location>
</feature>
<dbReference type="Proteomes" id="UP000266841">
    <property type="component" value="Unassembled WGS sequence"/>
</dbReference>